<evidence type="ECO:0000256" key="3">
    <source>
        <dbReference type="ARBA" id="ARBA00022692"/>
    </source>
</evidence>
<dbReference type="GO" id="GO:0015086">
    <property type="term" value="F:cadmium ion transmembrane transporter activity"/>
    <property type="evidence" value="ECO:0007669"/>
    <property type="project" value="TreeGrafter"/>
</dbReference>
<feature type="chain" id="PRO_5027041701" evidence="7">
    <location>
        <begin position="39"/>
        <end position="122"/>
    </location>
</feature>
<dbReference type="PANTHER" id="PTHR11706:SF75">
    <property type="entry name" value="ETHYLENE-INSENSITIVE PROTEIN 2"/>
    <property type="match status" value="1"/>
</dbReference>
<evidence type="ECO:0000256" key="5">
    <source>
        <dbReference type="ARBA" id="ARBA00023136"/>
    </source>
</evidence>
<accession>A0A6N2ALI7</accession>
<keyword evidence="7" id="KW-0732">Signal</keyword>
<keyword evidence="5 6" id="KW-0472">Membrane</keyword>
<feature type="transmembrane region" description="Helical" evidence="6">
    <location>
        <begin position="102"/>
        <end position="121"/>
    </location>
</feature>
<dbReference type="GO" id="GO:0005886">
    <property type="term" value="C:plasma membrane"/>
    <property type="evidence" value="ECO:0007669"/>
    <property type="project" value="TreeGrafter"/>
</dbReference>
<gene>
    <name evidence="8" type="ORF">EJD97_005617</name>
</gene>
<protein>
    <submittedName>
        <fullName evidence="8">Uncharacterized protein</fullName>
    </submittedName>
</protein>
<evidence type="ECO:0000256" key="7">
    <source>
        <dbReference type="SAM" id="SignalP"/>
    </source>
</evidence>
<feature type="transmembrane region" description="Helical" evidence="6">
    <location>
        <begin position="68"/>
        <end position="90"/>
    </location>
</feature>
<comment type="subcellular location">
    <subcellularLocation>
        <location evidence="1">Membrane</location>
        <topology evidence="1">Multi-pass membrane protein</topology>
    </subcellularLocation>
</comment>
<dbReference type="Pfam" id="PF01566">
    <property type="entry name" value="Nramp"/>
    <property type="match status" value="1"/>
</dbReference>
<sequence length="122" mass="13314">MVDGGARFGHASTLVQFCCHLCWYLSAWIALGTDQDLAQICSEEYDKVTSIFLGIQAEVLGTAHGLNVVFGIDLFSCVFLTATSAIFFQLLASLFDKGSSKLLCIGWASFVLLSYVFRVVIT</sequence>
<organism evidence="8">
    <name type="scientific">Solanum chilense</name>
    <name type="common">Tomato</name>
    <name type="synonym">Lycopersicon chilense</name>
    <dbReference type="NCBI Taxonomy" id="4083"/>
    <lineage>
        <taxon>Eukaryota</taxon>
        <taxon>Viridiplantae</taxon>
        <taxon>Streptophyta</taxon>
        <taxon>Embryophyta</taxon>
        <taxon>Tracheophyta</taxon>
        <taxon>Spermatophyta</taxon>
        <taxon>Magnoliopsida</taxon>
        <taxon>eudicotyledons</taxon>
        <taxon>Gunneridae</taxon>
        <taxon>Pentapetalae</taxon>
        <taxon>asterids</taxon>
        <taxon>lamiids</taxon>
        <taxon>Solanales</taxon>
        <taxon>Solanaceae</taxon>
        <taxon>Solanoideae</taxon>
        <taxon>Solaneae</taxon>
        <taxon>Solanum</taxon>
        <taxon>Solanum subgen. Lycopersicon</taxon>
    </lineage>
</organism>
<dbReference type="GO" id="GO:0005384">
    <property type="term" value="F:manganese ion transmembrane transporter activity"/>
    <property type="evidence" value="ECO:0007669"/>
    <property type="project" value="TreeGrafter"/>
</dbReference>
<evidence type="ECO:0000256" key="1">
    <source>
        <dbReference type="ARBA" id="ARBA00004141"/>
    </source>
</evidence>
<evidence type="ECO:0000256" key="4">
    <source>
        <dbReference type="ARBA" id="ARBA00022989"/>
    </source>
</evidence>
<reference evidence="8" key="1">
    <citation type="submission" date="2019-05" db="EMBL/GenBank/DDBJ databases">
        <title>The de novo reference genome and transcriptome assemblies of the wild tomato species Solanum chilense.</title>
        <authorList>
            <person name="Stam R."/>
            <person name="Nosenko T."/>
            <person name="Hoerger A.C."/>
            <person name="Stephan W."/>
            <person name="Seidel M.A."/>
            <person name="Kuhn J.M.M."/>
            <person name="Haberer G."/>
            <person name="Tellier A."/>
        </authorList>
    </citation>
    <scope>NUCLEOTIDE SEQUENCE</scope>
    <source>
        <tissue evidence="8">Mature leaves</tissue>
    </source>
</reference>
<evidence type="ECO:0000313" key="8">
    <source>
        <dbReference type="EMBL" id="TMW82568.1"/>
    </source>
</evidence>
<dbReference type="PANTHER" id="PTHR11706">
    <property type="entry name" value="SOLUTE CARRIER PROTEIN FAMILY 11 MEMBER"/>
    <property type="match status" value="1"/>
</dbReference>
<dbReference type="AlphaFoldDB" id="A0A6N2ALI7"/>
<keyword evidence="3 6" id="KW-0812">Transmembrane</keyword>
<name>A0A6N2ALI7_SOLCI</name>
<evidence type="ECO:0000256" key="2">
    <source>
        <dbReference type="ARBA" id="ARBA00009965"/>
    </source>
</evidence>
<dbReference type="InterPro" id="IPR001046">
    <property type="entry name" value="NRAMP_fam"/>
</dbReference>
<feature type="signal peptide" evidence="7">
    <location>
        <begin position="1"/>
        <end position="38"/>
    </location>
</feature>
<evidence type="ECO:0000256" key="6">
    <source>
        <dbReference type="SAM" id="Phobius"/>
    </source>
</evidence>
<proteinExistence type="inferred from homology"/>
<keyword evidence="4 6" id="KW-1133">Transmembrane helix</keyword>
<comment type="caution">
    <text evidence="8">The sequence shown here is derived from an EMBL/GenBank/DDBJ whole genome shotgun (WGS) entry which is preliminary data.</text>
</comment>
<dbReference type="GO" id="GO:0034755">
    <property type="term" value="P:iron ion transmembrane transport"/>
    <property type="evidence" value="ECO:0007669"/>
    <property type="project" value="TreeGrafter"/>
</dbReference>
<comment type="similarity">
    <text evidence="2">Belongs to the NRAMP (TC 2.A.55) family.</text>
</comment>
<dbReference type="EMBL" id="RXGB01018247">
    <property type="protein sequence ID" value="TMW82568.1"/>
    <property type="molecule type" value="Genomic_DNA"/>
</dbReference>